<name>A0A9N9TAQ0_DIABA</name>
<evidence type="ECO:0000313" key="8">
    <source>
        <dbReference type="EMBL" id="CAG9837665.1"/>
    </source>
</evidence>
<keyword evidence="4" id="KW-1015">Disulfide bond</keyword>
<dbReference type="OrthoDB" id="8440449at2759"/>
<dbReference type="GO" id="GO:0004252">
    <property type="term" value="F:serine-type endopeptidase activity"/>
    <property type="evidence" value="ECO:0007669"/>
    <property type="project" value="InterPro"/>
</dbReference>
<sequence>MNLKWNTAILVCLWLFNNNFIHAGSNFRIFGGKEASIEDHPWIVSLQIPSLGHSCGGSLISEEWVITAAHCFMNESLQPESIIAGTSDLTHPDTTIKIENVILHEKFRPKRFYDYDIAVVKLAEKVTFSDKIQPINLPEQDAKVRISTSLTVAGWGFTKISGPASDVLMETTVRVTRHCPCMKTIIAAFDRKSGICRGDSGGPLQLNGTLVGLVSGSRHICESPYPAIYTNVALFRTWIKEKTGI</sequence>
<evidence type="ECO:0000256" key="3">
    <source>
        <dbReference type="ARBA" id="ARBA00022825"/>
    </source>
</evidence>
<dbReference type="GO" id="GO:0006508">
    <property type="term" value="P:proteolysis"/>
    <property type="evidence" value="ECO:0007669"/>
    <property type="project" value="UniProtKB-KW"/>
</dbReference>
<dbReference type="Proteomes" id="UP001153709">
    <property type="component" value="Chromosome 7"/>
</dbReference>
<dbReference type="InterPro" id="IPR001314">
    <property type="entry name" value="Peptidase_S1A"/>
</dbReference>
<feature type="domain" description="Peptidase S1" evidence="7">
    <location>
        <begin position="29"/>
        <end position="244"/>
    </location>
</feature>
<keyword evidence="9" id="KW-1185">Reference proteome</keyword>
<evidence type="ECO:0000256" key="2">
    <source>
        <dbReference type="ARBA" id="ARBA00022801"/>
    </source>
</evidence>
<keyword evidence="3 5" id="KW-0720">Serine protease</keyword>
<keyword evidence="2 5" id="KW-0378">Hydrolase</keyword>
<dbReference type="PROSITE" id="PS50240">
    <property type="entry name" value="TRYPSIN_DOM"/>
    <property type="match status" value="1"/>
</dbReference>
<gene>
    <name evidence="8" type="ORF">DIABBA_LOCUS10631</name>
</gene>
<feature type="chain" id="PRO_5040296328" description="Peptidase S1 domain-containing protein" evidence="6">
    <location>
        <begin position="24"/>
        <end position="245"/>
    </location>
</feature>
<dbReference type="Pfam" id="PF00089">
    <property type="entry name" value="Trypsin"/>
    <property type="match status" value="1"/>
</dbReference>
<feature type="signal peptide" evidence="6">
    <location>
        <begin position="1"/>
        <end position="23"/>
    </location>
</feature>
<dbReference type="PANTHER" id="PTHR24252">
    <property type="entry name" value="ACROSIN-RELATED"/>
    <property type="match status" value="1"/>
</dbReference>
<dbReference type="PROSITE" id="PS00135">
    <property type="entry name" value="TRYPSIN_SER"/>
    <property type="match status" value="1"/>
</dbReference>
<evidence type="ECO:0000259" key="7">
    <source>
        <dbReference type="PROSITE" id="PS50240"/>
    </source>
</evidence>
<accession>A0A9N9TAQ0</accession>
<dbReference type="InterPro" id="IPR018114">
    <property type="entry name" value="TRYPSIN_HIS"/>
</dbReference>
<evidence type="ECO:0000256" key="6">
    <source>
        <dbReference type="SAM" id="SignalP"/>
    </source>
</evidence>
<dbReference type="Gene3D" id="2.40.10.10">
    <property type="entry name" value="Trypsin-like serine proteases"/>
    <property type="match status" value="1"/>
</dbReference>
<keyword evidence="6" id="KW-0732">Signal</keyword>
<evidence type="ECO:0000256" key="4">
    <source>
        <dbReference type="ARBA" id="ARBA00023157"/>
    </source>
</evidence>
<dbReference type="PROSITE" id="PS00134">
    <property type="entry name" value="TRYPSIN_HIS"/>
    <property type="match status" value="1"/>
</dbReference>
<dbReference type="PANTHER" id="PTHR24252:SF7">
    <property type="entry name" value="HYALIN"/>
    <property type="match status" value="1"/>
</dbReference>
<dbReference type="InterPro" id="IPR001254">
    <property type="entry name" value="Trypsin_dom"/>
</dbReference>
<dbReference type="EMBL" id="OU898282">
    <property type="protein sequence ID" value="CAG9837665.1"/>
    <property type="molecule type" value="Genomic_DNA"/>
</dbReference>
<evidence type="ECO:0000313" key="9">
    <source>
        <dbReference type="Proteomes" id="UP001153709"/>
    </source>
</evidence>
<organism evidence="8 9">
    <name type="scientific">Diabrotica balteata</name>
    <name type="common">Banded cucumber beetle</name>
    <dbReference type="NCBI Taxonomy" id="107213"/>
    <lineage>
        <taxon>Eukaryota</taxon>
        <taxon>Metazoa</taxon>
        <taxon>Ecdysozoa</taxon>
        <taxon>Arthropoda</taxon>
        <taxon>Hexapoda</taxon>
        <taxon>Insecta</taxon>
        <taxon>Pterygota</taxon>
        <taxon>Neoptera</taxon>
        <taxon>Endopterygota</taxon>
        <taxon>Coleoptera</taxon>
        <taxon>Polyphaga</taxon>
        <taxon>Cucujiformia</taxon>
        <taxon>Chrysomeloidea</taxon>
        <taxon>Chrysomelidae</taxon>
        <taxon>Galerucinae</taxon>
        <taxon>Diabroticina</taxon>
        <taxon>Diabroticites</taxon>
        <taxon>Diabrotica</taxon>
    </lineage>
</organism>
<dbReference type="PRINTS" id="PR00722">
    <property type="entry name" value="CHYMOTRYPSIN"/>
</dbReference>
<evidence type="ECO:0000256" key="1">
    <source>
        <dbReference type="ARBA" id="ARBA00022670"/>
    </source>
</evidence>
<proteinExistence type="predicted"/>
<dbReference type="InterPro" id="IPR009003">
    <property type="entry name" value="Peptidase_S1_PA"/>
</dbReference>
<keyword evidence="1 5" id="KW-0645">Protease</keyword>
<dbReference type="SMART" id="SM00020">
    <property type="entry name" value="Tryp_SPc"/>
    <property type="match status" value="1"/>
</dbReference>
<protein>
    <recommendedName>
        <fullName evidence="7">Peptidase S1 domain-containing protein</fullName>
    </recommendedName>
</protein>
<dbReference type="SUPFAM" id="SSF50494">
    <property type="entry name" value="Trypsin-like serine proteases"/>
    <property type="match status" value="1"/>
</dbReference>
<reference evidence="8" key="1">
    <citation type="submission" date="2022-01" db="EMBL/GenBank/DDBJ databases">
        <authorList>
            <person name="King R."/>
        </authorList>
    </citation>
    <scope>NUCLEOTIDE SEQUENCE</scope>
</reference>
<dbReference type="InterPro" id="IPR043504">
    <property type="entry name" value="Peptidase_S1_PA_chymotrypsin"/>
</dbReference>
<dbReference type="AlphaFoldDB" id="A0A9N9TAQ0"/>
<dbReference type="FunFam" id="2.40.10.10:FF:000073">
    <property type="entry name" value="Trypsin alpha"/>
    <property type="match status" value="1"/>
</dbReference>
<dbReference type="InterPro" id="IPR033116">
    <property type="entry name" value="TRYPSIN_SER"/>
</dbReference>
<dbReference type="CDD" id="cd00190">
    <property type="entry name" value="Tryp_SPc"/>
    <property type="match status" value="1"/>
</dbReference>
<evidence type="ECO:0000256" key="5">
    <source>
        <dbReference type="RuleBase" id="RU363034"/>
    </source>
</evidence>